<evidence type="ECO:0000313" key="4">
    <source>
        <dbReference type="EMBL" id="CAF1609996.1"/>
    </source>
</evidence>
<evidence type="ECO:0000313" key="5">
    <source>
        <dbReference type="EMBL" id="CAF5224103.1"/>
    </source>
</evidence>
<name>A0A816BF24_9BILA</name>
<dbReference type="Proteomes" id="UP000681720">
    <property type="component" value="Unassembled WGS sequence"/>
</dbReference>
<dbReference type="AlphaFoldDB" id="A0A816BF24"/>
<dbReference type="Gene3D" id="3.40.50.300">
    <property type="entry name" value="P-loop containing nucleotide triphosphate hydrolases"/>
    <property type="match status" value="1"/>
</dbReference>
<gene>
    <name evidence="5" type="ORF">GIL414_LOCUS85929</name>
    <name evidence="4" type="ORF">KQP761_LOCUS23264</name>
</gene>
<evidence type="ECO:0000313" key="6">
    <source>
        <dbReference type="Proteomes" id="UP000663834"/>
    </source>
</evidence>
<dbReference type="EMBL" id="CAJOBJ010372547">
    <property type="protein sequence ID" value="CAF5224103.1"/>
    <property type="molecule type" value="Genomic_DNA"/>
</dbReference>
<keyword evidence="1" id="KW-0547">Nucleotide-binding</keyword>
<dbReference type="InterPro" id="IPR027417">
    <property type="entry name" value="P-loop_NTPase"/>
</dbReference>
<evidence type="ECO:0000256" key="1">
    <source>
        <dbReference type="ARBA" id="ARBA00022741"/>
    </source>
</evidence>
<dbReference type="PANTHER" id="PTHR23077">
    <property type="entry name" value="AAA-FAMILY ATPASE"/>
    <property type="match status" value="1"/>
</dbReference>
<dbReference type="GO" id="GO:0005524">
    <property type="term" value="F:ATP binding"/>
    <property type="evidence" value="ECO:0007669"/>
    <property type="project" value="UniProtKB-KW"/>
</dbReference>
<evidence type="ECO:0000259" key="3">
    <source>
        <dbReference type="Pfam" id="PF00004"/>
    </source>
</evidence>
<dbReference type="EMBL" id="CAJNOW010012440">
    <property type="protein sequence ID" value="CAF1609996.1"/>
    <property type="molecule type" value="Genomic_DNA"/>
</dbReference>
<dbReference type="Pfam" id="PF00004">
    <property type="entry name" value="AAA"/>
    <property type="match status" value="1"/>
</dbReference>
<dbReference type="InterPro" id="IPR003959">
    <property type="entry name" value="ATPase_AAA_core"/>
</dbReference>
<comment type="caution">
    <text evidence="4">The sequence shown here is derived from an EMBL/GenBank/DDBJ whole genome shotgun (WGS) entry which is preliminary data.</text>
</comment>
<protein>
    <recommendedName>
        <fullName evidence="3">ATPase AAA-type core domain-containing protein</fullName>
    </recommendedName>
</protein>
<reference evidence="4" key="1">
    <citation type="submission" date="2021-02" db="EMBL/GenBank/DDBJ databases">
        <authorList>
            <person name="Nowell W R."/>
        </authorList>
    </citation>
    <scope>NUCLEOTIDE SEQUENCE</scope>
</reference>
<dbReference type="OrthoDB" id="27435at2759"/>
<organism evidence="4 6">
    <name type="scientific">Rotaria magnacalcarata</name>
    <dbReference type="NCBI Taxonomy" id="392030"/>
    <lineage>
        <taxon>Eukaryota</taxon>
        <taxon>Metazoa</taxon>
        <taxon>Spiralia</taxon>
        <taxon>Gnathifera</taxon>
        <taxon>Rotifera</taxon>
        <taxon>Eurotatoria</taxon>
        <taxon>Bdelloidea</taxon>
        <taxon>Philodinida</taxon>
        <taxon>Philodinidae</taxon>
        <taxon>Rotaria</taxon>
    </lineage>
</organism>
<keyword evidence="2" id="KW-0067">ATP-binding</keyword>
<dbReference type="GO" id="GO:0016887">
    <property type="term" value="F:ATP hydrolysis activity"/>
    <property type="evidence" value="ECO:0007669"/>
    <property type="project" value="InterPro"/>
</dbReference>
<evidence type="ECO:0000256" key="2">
    <source>
        <dbReference type="ARBA" id="ARBA00022840"/>
    </source>
</evidence>
<dbReference type="InterPro" id="IPR050168">
    <property type="entry name" value="AAA_ATPase_domain"/>
</dbReference>
<dbReference type="SUPFAM" id="SSF52540">
    <property type="entry name" value="P-loop containing nucleoside triphosphate hydrolases"/>
    <property type="match status" value="1"/>
</dbReference>
<dbReference type="PANTHER" id="PTHR23077:SF171">
    <property type="entry name" value="NUCLEAR VALOSIN-CONTAINING PROTEIN-LIKE"/>
    <property type="match status" value="1"/>
</dbReference>
<proteinExistence type="predicted"/>
<dbReference type="Proteomes" id="UP000663834">
    <property type="component" value="Unassembled WGS sequence"/>
</dbReference>
<accession>A0A816BF24</accession>
<sequence length="82" mass="9261">MVELSLINQQLFKIIEVKLPRRILLYGPPGTGKTLIARAMANETGAFFFLIHGSEIMSKLPGESELNLRKAFEKAKKVKLIY</sequence>
<feature type="domain" description="ATPase AAA-type core" evidence="3">
    <location>
        <begin position="23"/>
        <end position="78"/>
    </location>
</feature>